<dbReference type="EMBL" id="UINC01008618">
    <property type="protein sequence ID" value="SVA38752.1"/>
    <property type="molecule type" value="Genomic_DNA"/>
</dbReference>
<dbReference type="AlphaFoldDB" id="A0A381VEM0"/>
<proteinExistence type="predicted"/>
<keyword evidence="1" id="KW-0812">Transmembrane</keyword>
<feature type="transmembrane region" description="Helical" evidence="1">
    <location>
        <begin position="5"/>
        <end position="28"/>
    </location>
</feature>
<accession>A0A381VEM0</accession>
<reference evidence="2" key="1">
    <citation type="submission" date="2018-05" db="EMBL/GenBank/DDBJ databases">
        <authorList>
            <person name="Lanie J.A."/>
            <person name="Ng W.-L."/>
            <person name="Kazmierczak K.M."/>
            <person name="Andrzejewski T.M."/>
            <person name="Davidsen T.M."/>
            <person name="Wayne K.J."/>
            <person name="Tettelin H."/>
            <person name="Glass J.I."/>
            <person name="Rusch D."/>
            <person name="Podicherti R."/>
            <person name="Tsui H.-C.T."/>
            <person name="Winkler M.E."/>
        </authorList>
    </citation>
    <scope>NUCLEOTIDE SEQUENCE</scope>
</reference>
<name>A0A381VEM0_9ZZZZ</name>
<evidence type="ECO:0000256" key="1">
    <source>
        <dbReference type="SAM" id="Phobius"/>
    </source>
</evidence>
<organism evidence="2">
    <name type="scientific">marine metagenome</name>
    <dbReference type="NCBI Taxonomy" id="408172"/>
    <lineage>
        <taxon>unclassified sequences</taxon>
        <taxon>metagenomes</taxon>
        <taxon>ecological metagenomes</taxon>
    </lineage>
</organism>
<keyword evidence="1" id="KW-0472">Membrane</keyword>
<evidence type="ECO:0000313" key="2">
    <source>
        <dbReference type="EMBL" id="SVA38752.1"/>
    </source>
</evidence>
<protein>
    <submittedName>
        <fullName evidence="2">Uncharacterized protein</fullName>
    </submittedName>
</protein>
<gene>
    <name evidence="2" type="ORF">METZ01_LOCUS91606</name>
</gene>
<sequence>MKKNFLLLAIIVGFVGIIIGGFSIFSTINNILVP</sequence>
<keyword evidence="1" id="KW-1133">Transmembrane helix</keyword>